<evidence type="ECO:0000256" key="7">
    <source>
        <dbReference type="ARBA" id="ARBA00023125"/>
    </source>
</evidence>
<evidence type="ECO:0000256" key="6">
    <source>
        <dbReference type="ARBA" id="ARBA00022932"/>
    </source>
</evidence>
<evidence type="ECO:0000313" key="10">
    <source>
        <dbReference type="EMBL" id="GJT11240.1"/>
    </source>
</evidence>
<dbReference type="PANTHER" id="PTHR33568:SF3">
    <property type="entry name" value="DNA-DIRECTED DNA POLYMERASE"/>
    <property type="match status" value="1"/>
</dbReference>
<evidence type="ECO:0000259" key="9">
    <source>
        <dbReference type="Pfam" id="PF03175"/>
    </source>
</evidence>
<reference evidence="10" key="1">
    <citation type="journal article" date="2022" name="Int. J. Mol. Sci.">
        <title>Draft Genome of Tanacetum Coccineum: Genomic Comparison of Closely Related Tanacetum-Family Plants.</title>
        <authorList>
            <person name="Yamashiro T."/>
            <person name="Shiraishi A."/>
            <person name="Nakayama K."/>
            <person name="Satake H."/>
        </authorList>
    </citation>
    <scope>NUCLEOTIDE SEQUENCE</scope>
</reference>
<keyword evidence="6" id="KW-0239">DNA-directed DNA polymerase</keyword>
<sequence>MLFRFRDSLNLLPGTLQNLAMSLCPDLGTKGSVDHESVNEKSLEKDKEVLIEYMKTDILLLGGVMQKAQNIYWKLYQLDIESKITLSSLALNIFRLRYYNDEIFPIHIPNQNEDTFIRKAYNGEYPMPCGKPVWYSNLEDMDIDSMLGFIEAYVVCPKTINKPFLPYRSKTGTLIFPTGYLFERKESPFKDFVSSLFSSRLEARKEGNDALSYVYKILMNSLYGRFGINPKSTITEVCNFKRYTDVVSFEGFIHGDMLSENNFIVSYHTNTGNDGTHWNPPKNSAVQLAAAITASARIYMYPYISRDDCYYTDTDSVVLSQPLPEELISSSILGMLKLEDQIVKGFFLAPKAYSYYTLEGSTVKKYKGPAKDKVTPEWFEKQYAEPSRRVQVKVDAKFRIDWESLEIKNQEIIFSLGLKEGSKRLPVYDSNKNWVDTEPIAIHDLSNIDYISRKVISSLSDRVLHLENERLNEKLEERNREIAKLKSQIEVQTGVTNQTLVEKKTDMKTKTDEEKPP</sequence>
<reference evidence="10" key="2">
    <citation type="submission" date="2022-01" db="EMBL/GenBank/DDBJ databases">
        <authorList>
            <person name="Yamashiro T."/>
            <person name="Shiraishi A."/>
            <person name="Satake H."/>
            <person name="Nakayama K."/>
        </authorList>
    </citation>
    <scope>NUCLEOTIDE SEQUENCE</scope>
</reference>
<dbReference type="PANTHER" id="PTHR33568">
    <property type="entry name" value="DNA POLYMERASE"/>
    <property type="match status" value="1"/>
</dbReference>
<dbReference type="Pfam" id="PF03175">
    <property type="entry name" value="DNA_pol_B_2"/>
    <property type="match status" value="2"/>
</dbReference>
<dbReference type="InterPro" id="IPR017964">
    <property type="entry name" value="DNA-dir_DNA_pol_B_CS"/>
</dbReference>
<dbReference type="SUPFAM" id="SSF53098">
    <property type="entry name" value="Ribonuclease H-like"/>
    <property type="match status" value="1"/>
</dbReference>
<keyword evidence="7" id="KW-0238">DNA-binding</keyword>
<protein>
    <recommendedName>
        <fullName evidence="2">DNA-directed DNA polymerase</fullName>
        <ecNumber evidence="2">2.7.7.7</ecNumber>
    </recommendedName>
</protein>
<evidence type="ECO:0000256" key="3">
    <source>
        <dbReference type="ARBA" id="ARBA00022679"/>
    </source>
</evidence>
<dbReference type="EMBL" id="BQNB010013052">
    <property type="protein sequence ID" value="GJT11240.1"/>
    <property type="molecule type" value="Genomic_DNA"/>
</dbReference>
<feature type="domain" description="DNA-directed DNA polymerase family B mitochondria/virus" evidence="9">
    <location>
        <begin position="48"/>
        <end position="123"/>
    </location>
</feature>
<dbReference type="Gene3D" id="3.90.1600.10">
    <property type="entry name" value="Palm domain of DNA polymerase"/>
    <property type="match status" value="1"/>
</dbReference>
<dbReference type="SUPFAM" id="SSF56672">
    <property type="entry name" value="DNA/RNA polymerases"/>
    <property type="match status" value="1"/>
</dbReference>
<keyword evidence="5" id="KW-0235">DNA replication</keyword>
<dbReference type="InterPro" id="IPR043502">
    <property type="entry name" value="DNA/RNA_pol_sf"/>
</dbReference>
<gene>
    <name evidence="10" type="ORF">Tco_0858282</name>
</gene>
<dbReference type="Gene3D" id="1.10.287.690">
    <property type="entry name" value="Helix hairpin bin"/>
    <property type="match status" value="1"/>
</dbReference>
<comment type="similarity">
    <text evidence="1">Belongs to the DNA polymerase type-B family.</text>
</comment>
<dbReference type="InterPro" id="IPR012337">
    <property type="entry name" value="RNaseH-like_sf"/>
</dbReference>
<evidence type="ECO:0000256" key="2">
    <source>
        <dbReference type="ARBA" id="ARBA00012417"/>
    </source>
</evidence>
<evidence type="ECO:0000313" key="11">
    <source>
        <dbReference type="Proteomes" id="UP001151760"/>
    </source>
</evidence>
<dbReference type="InterPro" id="IPR004868">
    <property type="entry name" value="DNA-dir_DNA_pol_B_mt/vir"/>
</dbReference>
<proteinExistence type="inferred from homology"/>
<comment type="catalytic activity">
    <reaction evidence="8">
        <text>DNA(n) + a 2'-deoxyribonucleoside 5'-triphosphate = DNA(n+1) + diphosphate</text>
        <dbReference type="Rhea" id="RHEA:22508"/>
        <dbReference type="Rhea" id="RHEA-COMP:17339"/>
        <dbReference type="Rhea" id="RHEA-COMP:17340"/>
        <dbReference type="ChEBI" id="CHEBI:33019"/>
        <dbReference type="ChEBI" id="CHEBI:61560"/>
        <dbReference type="ChEBI" id="CHEBI:173112"/>
        <dbReference type="EC" id="2.7.7.7"/>
    </reaction>
</comment>
<dbReference type="InterPro" id="IPR036397">
    <property type="entry name" value="RNaseH_sf"/>
</dbReference>
<organism evidence="10 11">
    <name type="scientific">Tanacetum coccineum</name>
    <dbReference type="NCBI Taxonomy" id="301880"/>
    <lineage>
        <taxon>Eukaryota</taxon>
        <taxon>Viridiplantae</taxon>
        <taxon>Streptophyta</taxon>
        <taxon>Embryophyta</taxon>
        <taxon>Tracheophyta</taxon>
        <taxon>Spermatophyta</taxon>
        <taxon>Magnoliopsida</taxon>
        <taxon>eudicotyledons</taxon>
        <taxon>Gunneridae</taxon>
        <taxon>Pentapetalae</taxon>
        <taxon>asterids</taxon>
        <taxon>campanulids</taxon>
        <taxon>Asterales</taxon>
        <taxon>Asteraceae</taxon>
        <taxon>Asteroideae</taxon>
        <taxon>Anthemideae</taxon>
        <taxon>Anthemidinae</taxon>
        <taxon>Tanacetum</taxon>
    </lineage>
</organism>
<name>A0ABQ5B8R9_9ASTR</name>
<evidence type="ECO:0000256" key="8">
    <source>
        <dbReference type="ARBA" id="ARBA00049244"/>
    </source>
</evidence>
<evidence type="ECO:0000256" key="5">
    <source>
        <dbReference type="ARBA" id="ARBA00022705"/>
    </source>
</evidence>
<dbReference type="EC" id="2.7.7.7" evidence="2"/>
<keyword evidence="3" id="KW-0808">Transferase</keyword>
<evidence type="ECO:0000256" key="4">
    <source>
        <dbReference type="ARBA" id="ARBA00022695"/>
    </source>
</evidence>
<keyword evidence="4" id="KW-0548">Nucleotidyltransferase</keyword>
<accession>A0ABQ5B8R9</accession>
<comment type="caution">
    <text evidence="10">The sequence shown here is derived from an EMBL/GenBank/DDBJ whole genome shotgun (WGS) entry which is preliminary data.</text>
</comment>
<dbReference type="PROSITE" id="PS00116">
    <property type="entry name" value="DNA_POLYMERASE_B"/>
    <property type="match status" value="1"/>
</dbReference>
<dbReference type="Proteomes" id="UP001151760">
    <property type="component" value="Unassembled WGS sequence"/>
</dbReference>
<dbReference type="Gene3D" id="3.30.420.10">
    <property type="entry name" value="Ribonuclease H-like superfamily/Ribonuclease H"/>
    <property type="match status" value="1"/>
</dbReference>
<feature type="domain" description="DNA-directed DNA polymerase family B mitochondria/virus" evidence="9">
    <location>
        <begin position="179"/>
        <end position="307"/>
    </location>
</feature>
<evidence type="ECO:0000256" key="1">
    <source>
        <dbReference type="ARBA" id="ARBA00005755"/>
    </source>
</evidence>
<keyword evidence="11" id="KW-1185">Reference proteome</keyword>
<dbReference type="InterPro" id="IPR023211">
    <property type="entry name" value="DNA_pol_palm_dom_sf"/>
</dbReference>